<evidence type="ECO:0000313" key="1">
    <source>
        <dbReference type="EMBL" id="CZT23945.1"/>
    </source>
</evidence>
<reference evidence="1 2" key="1">
    <citation type="submission" date="2016-03" db="EMBL/GenBank/DDBJ databases">
        <authorList>
            <person name="Ploux O."/>
        </authorList>
    </citation>
    <scope>NUCLEOTIDE SEQUENCE [LARGE SCALE GENOMIC DNA]</scope>
    <source>
        <strain evidence="1 2">URUG2</strain>
    </source>
</reference>
<dbReference type="AlphaFoldDB" id="A0A2D3VDT1"/>
<dbReference type="Proteomes" id="UP000225277">
    <property type="component" value="Unassembled WGS sequence"/>
</dbReference>
<gene>
    <name evidence="1" type="ORF">RCC_09661</name>
</gene>
<organism evidence="1 2">
    <name type="scientific">Ramularia collo-cygni</name>
    <dbReference type="NCBI Taxonomy" id="112498"/>
    <lineage>
        <taxon>Eukaryota</taxon>
        <taxon>Fungi</taxon>
        <taxon>Dikarya</taxon>
        <taxon>Ascomycota</taxon>
        <taxon>Pezizomycotina</taxon>
        <taxon>Dothideomycetes</taxon>
        <taxon>Dothideomycetidae</taxon>
        <taxon>Mycosphaerellales</taxon>
        <taxon>Mycosphaerellaceae</taxon>
        <taxon>Ramularia</taxon>
    </lineage>
</organism>
<dbReference type="GeneID" id="35604726"/>
<protein>
    <submittedName>
        <fullName evidence="1">Uncharacterized protein</fullName>
    </submittedName>
</protein>
<sequence length="66" mass="7769">MRLQNPRPSWGIKWNLPSDFRSILLGYNIRSVGDTQYMYKKMDHPHPKFILVSLSTLENLFSSFPV</sequence>
<keyword evidence="2" id="KW-1185">Reference proteome</keyword>
<proteinExistence type="predicted"/>
<dbReference type="RefSeq" id="XP_023630669.1">
    <property type="nucleotide sequence ID" value="XM_023774901.1"/>
</dbReference>
<dbReference type="EMBL" id="FJUY01000018">
    <property type="protein sequence ID" value="CZT23945.1"/>
    <property type="molecule type" value="Genomic_DNA"/>
</dbReference>
<evidence type="ECO:0000313" key="2">
    <source>
        <dbReference type="Proteomes" id="UP000225277"/>
    </source>
</evidence>
<accession>A0A2D3VDT1</accession>
<name>A0A2D3VDT1_9PEZI</name>